<dbReference type="InParanoid" id="A0A2K3D786"/>
<dbReference type="OrthoDB" id="541479at2759"/>
<dbReference type="SUPFAM" id="SSF144091">
    <property type="entry name" value="Rhomboid-like"/>
    <property type="match status" value="1"/>
</dbReference>
<keyword evidence="3 7" id="KW-0812">Transmembrane</keyword>
<evidence type="ECO:0000256" key="7">
    <source>
        <dbReference type="SAM" id="Phobius"/>
    </source>
</evidence>
<dbReference type="RefSeq" id="XP_042919305.1">
    <property type="nucleotide sequence ID" value="XM_043067305.1"/>
</dbReference>
<feature type="region of interest" description="Disordered" evidence="6">
    <location>
        <begin position="341"/>
        <end position="378"/>
    </location>
</feature>
<evidence type="ECO:0000256" key="3">
    <source>
        <dbReference type="ARBA" id="ARBA00022692"/>
    </source>
</evidence>
<feature type="transmembrane region" description="Helical" evidence="7">
    <location>
        <begin position="37"/>
        <end position="56"/>
    </location>
</feature>
<dbReference type="Pfam" id="PF01694">
    <property type="entry name" value="Rhomboid"/>
    <property type="match status" value="1"/>
</dbReference>
<comment type="similarity">
    <text evidence="2">Belongs to the peptidase S54 family.</text>
</comment>
<feature type="domain" description="Peptidase S54 rhomboid" evidence="8">
    <location>
        <begin position="82"/>
        <end position="171"/>
    </location>
</feature>
<evidence type="ECO:0000256" key="6">
    <source>
        <dbReference type="SAM" id="MobiDB-lite"/>
    </source>
</evidence>
<protein>
    <recommendedName>
        <fullName evidence="8">Peptidase S54 rhomboid domain-containing protein</fullName>
    </recommendedName>
</protein>
<evidence type="ECO:0000256" key="4">
    <source>
        <dbReference type="ARBA" id="ARBA00022989"/>
    </source>
</evidence>
<evidence type="ECO:0000313" key="10">
    <source>
        <dbReference type="Proteomes" id="UP000006906"/>
    </source>
</evidence>
<gene>
    <name evidence="9" type="ORF">CHLRE_11g467554v5</name>
</gene>
<organism evidence="9 10">
    <name type="scientific">Chlamydomonas reinhardtii</name>
    <name type="common">Chlamydomonas smithii</name>
    <dbReference type="NCBI Taxonomy" id="3055"/>
    <lineage>
        <taxon>Eukaryota</taxon>
        <taxon>Viridiplantae</taxon>
        <taxon>Chlorophyta</taxon>
        <taxon>core chlorophytes</taxon>
        <taxon>Chlorophyceae</taxon>
        <taxon>CS clade</taxon>
        <taxon>Chlamydomonadales</taxon>
        <taxon>Chlamydomonadaceae</taxon>
        <taxon>Chlamydomonas</taxon>
    </lineage>
</organism>
<dbReference type="Gramene" id="PNW76398">
    <property type="protein sequence ID" value="PNW76398"/>
    <property type="gene ID" value="CHLRE_11g467554v5"/>
</dbReference>
<keyword evidence="5 7" id="KW-0472">Membrane</keyword>
<feature type="region of interest" description="Disordered" evidence="6">
    <location>
        <begin position="192"/>
        <end position="245"/>
    </location>
</feature>
<dbReference type="GO" id="GO:0016020">
    <property type="term" value="C:membrane"/>
    <property type="evidence" value="ECO:0007669"/>
    <property type="project" value="UniProtKB-SubCell"/>
</dbReference>
<dbReference type="EMBL" id="CM008972">
    <property type="protein sequence ID" value="PNW76398.1"/>
    <property type="molecule type" value="Genomic_DNA"/>
</dbReference>
<accession>A0A2K3D786</accession>
<dbReference type="GO" id="GO:0004252">
    <property type="term" value="F:serine-type endopeptidase activity"/>
    <property type="evidence" value="ECO:0000318"/>
    <property type="project" value="GO_Central"/>
</dbReference>
<name>A0A2K3D786_CHLRE</name>
<dbReference type="Proteomes" id="UP000006906">
    <property type="component" value="Chromosome 11"/>
</dbReference>
<keyword evidence="4 7" id="KW-1133">Transmembrane helix</keyword>
<dbReference type="AlphaFoldDB" id="A0A2K3D786"/>
<dbReference type="KEGG" id="cre:CHLRE_11g467554v5"/>
<evidence type="ECO:0000259" key="8">
    <source>
        <dbReference type="Pfam" id="PF01694"/>
    </source>
</evidence>
<comment type="subcellular location">
    <subcellularLocation>
        <location evidence="1">Membrane</location>
        <topology evidence="1">Multi-pass membrane protein</topology>
    </subcellularLocation>
</comment>
<dbReference type="InterPro" id="IPR022764">
    <property type="entry name" value="Peptidase_S54_rhomboid_dom"/>
</dbReference>
<dbReference type="GeneID" id="66055205"/>
<reference evidence="9 10" key="1">
    <citation type="journal article" date="2007" name="Science">
        <title>The Chlamydomonas genome reveals the evolution of key animal and plant functions.</title>
        <authorList>
            <person name="Merchant S.S."/>
            <person name="Prochnik S.E."/>
            <person name="Vallon O."/>
            <person name="Harris E.H."/>
            <person name="Karpowicz S.J."/>
            <person name="Witman G.B."/>
            <person name="Terry A."/>
            <person name="Salamov A."/>
            <person name="Fritz-Laylin L.K."/>
            <person name="Marechal-Drouard L."/>
            <person name="Marshall W.F."/>
            <person name="Qu L.H."/>
            <person name="Nelson D.R."/>
            <person name="Sanderfoot A.A."/>
            <person name="Spalding M.H."/>
            <person name="Kapitonov V.V."/>
            <person name="Ren Q."/>
            <person name="Ferris P."/>
            <person name="Lindquist E."/>
            <person name="Shapiro H."/>
            <person name="Lucas S.M."/>
            <person name="Grimwood J."/>
            <person name="Schmutz J."/>
            <person name="Cardol P."/>
            <person name="Cerutti H."/>
            <person name="Chanfreau G."/>
            <person name="Chen C.L."/>
            <person name="Cognat V."/>
            <person name="Croft M.T."/>
            <person name="Dent R."/>
            <person name="Dutcher S."/>
            <person name="Fernandez E."/>
            <person name="Fukuzawa H."/>
            <person name="Gonzalez-Ballester D."/>
            <person name="Gonzalez-Halphen D."/>
            <person name="Hallmann A."/>
            <person name="Hanikenne M."/>
            <person name="Hippler M."/>
            <person name="Inwood W."/>
            <person name="Jabbari K."/>
            <person name="Kalanon M."/>
            <person name="Kuras R."/>
            <person name="Lefebvre P.A."/>
            <person name="Lemaire S.D."/>
            <person name="Lobanov A.V."/>
            <person name="Lohr M."/>
            <person name="Manuell A."/>
            <person name="Meier I."/>
            <person name="Mets L."/>
            <person name="Mittag M."/>
            <person name="Mittelmeier T."/>
            <person name="Moroney J.V."/>
            <person name="Moseley J."/>
            <person name="Napoli C."/>
            <person name="Nedelcu A.M."/>
            <person name="Niyogi K."/>
            <person name="Novoselov S.V."/>
            <person name="Paulsen I.T."/>
            <person name="Pazour G."/>
            <person name="Purton S."/>
            <person name="Ral J.P."/>
            <person name="Riano-Pachon D.M."/>
            <person name="Riekhof W."/>
            <person name="Rymarquis L."/>
            <person name="Schroda M."/>
            <person name="Stern D."/>
            <person name="Umen J."/>
            <person name="Willows R."/>
            <person name="Wilson N."/>
            <person name="Zimmer S.L."/>
            <person name="Allmer J."/>
            <person name="Balk J."/>
            <person name="Bisova K."/>
            <person name="Chen C.J."/>
            <person name="Elias M."/>
            <person name="Gendler K."/>
            <person name="Hauser C."/>
            <person name="Lamb M.R."/>
            <person name="Ledford H."/>
            <person name="Long J.C."/>
            <person name="Minagawa J."/>
            <person name="Page M.D."/>
            <person name="Pan J."/>
            <person name="Pootakham W."/>
            <person name="Roje S."/>
            <person name="Rose A."/>
            <person name="Stahlberg E."/>
            <person name="Terauchi A.M."/>
            <person name="Yang P."/>
            <person name="Ball S."/>
            <person name="Bowler C."/>
            <person name="Dieckmann C.L."/>
            <person name="Gladyshev V.N."/>
            <person name="Green P."/>
            <person name="Jorgensen R."/>
            <person name="Mayfield S."/>
            <person name="Mueller-Roeber B."/>
            <person name="Rajamani S."/>
            <person name="Sayre R.T."/>
            <person name="Brokstein P."/>
            <person name="Dubchak I."/>
            <person name="Goodstein D."/>
            <person name="Hornick L."/>
            <person name="Huang Y.W."/>
            <person name="Jhaveri J."/>
            <person name="Luo Y."/>
            <person name="Martinez D."/>
            <person name="Ngau W.C."/>
            <person name="Otillar B."/>
            <person name="Poliakov A."/>
            <person name="Porter A."/>
            <person name="Szajkowski L."/>
            <person name="Werner G."/>
            <person name="Zhou K."/>
            <person name="Grigoriev I.V."/>
            <person name="Rokhsar D.S."/>
            <person name="Grossman A.R."/>
        </authorList>
    </citation>
    <scope>NUCLEOTIDE SEQUENCE [LARGE SCALE GENOMIC DNA]</scope>
    <source>
        <strain evidence="10">CC-503</strain>
    </source>
</reference>
<proteinExistence type="inferred from homology"/>
<sequence>MDLDEGRRLMSGETWERKTRTRVRRVPDANVRRVRPLYVYVIYYCFICVYLAAAWLEATDGYLAASVLKDGLVNDHLAVATGQVPRLATAGFVCDSPLELFMQLATLLTVGAEVEALLGHSLFWAVYWLCGLCGSLADAVGSELPVTYGPANAAAGMVGALVAFYVRNWALEERIESEREAAREARREAVAASLGPSAATGSRDGAESDGGAPLASLSSRDGDGTGTSSGRRRGGGAAGGGGKMEEGEAEVELLPFWSIKLSARMSSRARGALNVLGSLVVASQGLLEFGDASRSASWIGLIAAFWTGSLLTFLVGPHYEVRVEPPPTPASAAAAAAAAAQTAGAGAEEGSSSSSSSSGSSSSSSGMESEAAPTAGAAGGRAAAAAAAAVSRAVAWTAKEGPVKADADGLRVRERARDDVPRACARAAGL</sequence>
<evidence type="ECO:0000256" key="1">
    <source>
        <dbReference type="ARBA" id="ARBA00004141"/>
    </source>
</evidence>
<dbReference type="Gene3D" id="1.20.1540.10">
    <property type="entry name" value="Rhomboid-like"/>
    <property type="match status" value="1"/>
</dbReference>
<keyword evidence="10" id="KW-1185">Reference proteome</keyword>
<evidence type="ECO:0000256" key="2">
    <source>
        <dbReference type="ARBA" id="ARBA00009045"/>
    </source>
</evidence>
<evidence type="ECO:0000256" key="5">
    <source>
        <dbReference type="ARBA" id="ARBA00023136"/>
    </source>
</evidence>
<evidence type="ECO:0000313" key="9">
    <source>
        <dbReference type="EMBL" id="PNW76398.1"/>
    </source>
</evidence>
<dbReference type="InterPro" id="IPR035952">
    <property type="entry name" value="Rhomboid-like_sf"/>
</dbReference>